<dbReference type="AlphaFoldDB" id="A0A6I9WPJ9"/>
<evidence type="ECO:0000313" key="1">
    <source>
        <dbReference type="Proteomes" id="UP000504615"/>
    </source>
</evidence>
<keyword evidence="1" id="KW-1185">Reference proteome</keyword>
<protein>
    <submittedName>
        <fullName evidence="2">Uncharacterized protein LOC105424916</fullName>
    </submittedName>
</protein>
<dbReference type="KEGG" id="pbar:105424916"/>
<dbReference type="Proteomes" id="UP000504615">
    <property type="component" value="Unplaced"/>
</dbReference>
<gene>
    <name evidence="2" type="primary">LOC105424916</name>
</gene>
<dbReference type="OrthoDB" id="7634569at2759"/>
<sequence>MCHQEVALICDVIRWVKKVARRSDQMDYEGEKKSANVIFDAIVSLQAPATLRKIPREFADSVSQKYENQVSSCSLISIASRHTQDVTSTRAGGMYSQSVVFPRLAVIQSAKWKDRNGLWFGFRIIHYAAHNTPSPATAVLHTQLGRD</sequence>
<evidence type="ECO:0000313" key="2">
    <source>
        <dbReference type="RefSeq" id="XP_011633724.1"/>
    </source>
</evidence>
<accession>A0A6I9WPJ9</accession>
<reference evidence="2" key="1">
    <citation type="submission" date="2025-08" db="UniProtKB">
        <authorList>
            <consortium name="RefSeq"/>
        </authorList>
    </citation>
    <scope>IDENTIFICATION</scope>
</reference>
<organism evidence="1 2">
    <name type="scientific">Pogonomyrmex barbatus</name>
    <name type="common">red harvester ant</name>
    <dbReference type="NCBI Taxonomy" id="144034"/>
    <lineage>
        <taxon>Eukaryota</taxon>
        <taxon>Metazoa</taxon>
        <taxon>Ecdysozoa</taxon>
        <taxon>Arthropoda</taxon>
        <taxon>Hexapoda</taxon>
        <taxon>Insecta</taxon>
        <taxon>Pterygota</taxon>
        <taxon>Neoptera</taxon>
        <taxon>Endopterygota</taxon>
        <taxon>Hymenoptera</taxon>
        <taxon>Apocrita</taxon>
        <taxon>Aculeata</taxon>
        <taxon>Formicoidea</taxon>
        <taxon>Formicidae</taxon>
        <taxon>Myrmicinae</taxon>
        <taxon>Pogonomyrmex</taxon>
    </lineage>
</organism>
<dbReference type="GeneID" id="105424916"/>
<dbReference type="RefSeq" id="XP_011633724.1">
    <property type="nucleotide sequence ID" value="XM_011635422.2"/>
</dbReference>
<name>A0A6I9WPJ9_9HYME</name>
<proteinExistence type="predicted"/>